<dbReference type="Pfam" id="PF07715">
    <property type="entry name" value="Plug"/>
    <property type="match status" value="1"/>
</dbReference>
<evidence type="ECO:0000256" key="4">
    <source>
        <dbReference type="ARBA" id="ARBA00022496"/>
    </source>
</evidence>
<dbReference type="PROSITE" id="PS52016">
    <property type="entry name" value="TONB_DEPENDENT_REC_3"/>
    <property type="match status" value="1"/>
</dbReference>
<name>A0A3T7S5Y1_SALET</name>
<keyword evidence="9 11" id="KW-0472">Membrane</keyword>
<feature type="domain" description="TonB-dependent receptor-like beta-barrel" evidence="13">
    <location>
        <begin position="263"/>
        <end position="684"/>
    </location>
</feature>
<protein>
    <submittedName>
        <fullName evidence="15">TonB-dependent receptor</fullName>
    </submittedName>
</protein>
<evidence type="ECO:0000259" key="13">
    <source>
        <dbReference type="Pfam" id="PF00593"/>
    </source>
</evidence>
<keyword evidence="15" id="KW-0675">Receptor</keyword>
<evidence type="ECO:0000256" key="6">
    <source>
        <dbReference type="ARBA" id="ARBA00023004"/>
    </source>
</evidence>
<dbReference type="PANTHER" id="PTHR32552">
    <property type="entry name" value="FERRICHROME IRON RECEPTOR-RELATED"/>
    <property type="match status" value="1"/>
</dbReference>
<keyword evidence="10 11" id="KW-0998">Cell outer membrane</keyword>
<dbReference type="Gene3D" id="2.40.170.20">
    <property type="entry name" value="TonB-dependent receptor, beta-barrel domain"/>
    <property type="match status" value="1"/>
</dbReference>
<evidence type="ECO:0000256" key="1">
    <source>
        <dbReference type="ARBA" id="ARBA00004571"/>
    </source>
</evidence>
<organism evidence="15">
    <name type="scientific">Salmonella enterica I</name>
    <dbReference type="NCBI Taxonomy" id="59201"/>
    <lineage>
        <taxon>Bacteria</taxon>
        <taxon>Pseudomonadati</taxon>
        <taxon>Pseudomonadota</taxon>
        <taxon>Gammaproteobacteria</taxon>
        <taxon>Enterobacterales</taxon>
        <taxon>Enterobacteriaceae</taxon>
        <taxon>Salmonella</taxon>
    </lineage>
</organism>
<keyword evidence="5 11" id="KW-0812">Transmembrane</keyword>
<evidence type="ECO:0000256" key="12">
    <source>
        <dbReference type="RuleBase" id="RU003357"/>
    </source>
</evidence>
<evidence type="ECO:0000313" key="15">
    <source>
        <dbReference type="EMBL" id="EAA1980703.1"/>
    </source>
</evidence>
<evidence type="ECO:0000259" key="14">
    <source>
        <dbReference type="Pfam" id="PF07715"/>
    </source>
</evidence>
<dbReference type="InterPro" id="IPR000531">
    <property type="entry name" value="Beta-barrel_TonB"/>
</dbReference>
<dbReference type="PANTHER" id="PTHR32552:SF81">
    <property type="entry name" value="TONB-DEPENDENT OUTER MEMBRANE RECEPTOR"/>
    <property type="match status" value="1"/>
</dbReference>
<evidence type="ECO:0000256" key="3">
    <source>
        <dbReference type="ARBA" id="ARBA00022452"/>
    </source>
</evidence>
<comment type="similarity">
    <text evidence="11 12">Belongs to the TonB-dependent receptor family.</text>
</comment>
<dbReference type="GO" id="GO:0006826">
    <property type="term" value="P:iron ion transport"/>
    <property type="evidence" value="ECO:0007669"/>
    <property type="project" value="UniProtKB-KW"/>
</dbReference>
<keyword evidence="3 11" id="KW-1134">Transmembrane beta strand</keyword>
<dbReference type="EMBL" id="AAAATI010000055">
    <property type="protein sequence ID" value="EAA1980703.1"/>
    <property type="molecule type" value="Genomic_DNA"/>
</dbReference>
<comment type="subcellular location">
    <subcellularLocation>
        <location evidence="1 11">Cell outer membrane</location>
        <topology evidence="1 11">Multi-pass membrane protein</topology>
    </subcellularLocation>
</comment>
<sequence length="720" mass="80265">MKDLFPLSPIAILMIAAFYSAGASAELTTATLAAANTSSNRATVFADQTIVVEKKEKRQQEVLAATSLLSRSDLQDSGVSSLEDLNTQVPNLNVHKAGGASESFISIRGIVAQRQVMTPSGIGVYIDGVNYLDPLSLLTYTDLIDLDRVEVLRGPQGTLYGRNAEAGIINILTRKPEGVNRLYGEITQGNYGLQKYQLGGEANLIDDTLSAIGSGMWMQRNGLTKNTFLDRDQTDLEQYFLRGRLRWTPSENTEVLLNIDGHSSDDGPQDLVFITDGDKKRVTTHKNDYDFFGKQTHEAKGASVQWTQHLDEMIFTSISAVRDSSERTLGDADFTRYDLYIGDFKSDQQQYTQEFRLASDNDAPWQWLMGGYGFRLKNDFTLGSYIGQDAVDGINIVAPMDIDSRGRFVNHGVSFFGETSWTFDNGFSIIGGLRWETETAKSDEKAVLSTSGMYMPYGEYHGKKTFNNWLPKLALGYQLNPNINVYTSVAKGARSGGFNSVAQVPQGNSYNPEFSTNYEIGMKSLWLDNRLMLNLSIFQTDISDLQVARRIENGTVITTNAGKARNRGAELEMLAWPLESDFQLGASVGYVKAEYIDYSDLLAGTNYNGKRVPLVPEYTMGLSAQYRTPLSGNLDAFMRAEWQYVDKTYWDDANQYAEPAYDLINLRVGVEAADWQFYLWTKNLLDRNYVRTALPDSGLGGIAASWGEQRTFGATLRYEF</sequence>
<evidence type="ECO:0000256" key="2">
    <source>
        <dbReference type="ARBA" id="ARBA00022448"/>
    </source>
</evidence>
<dbReference type="InterPro" id="IPR036942">
    <property type="entry name" value="Beta-barrel_TonB_sf"/>
</dbReference>
<keyword evidence="6" id="KW-0408">Iron</keyword>
<evidence type="ECO:0000256" key="10">
    <source>
        <dbReference type="ARBA" id="ARBA00023237"/>
    </source>
</evidence>
<reference evidence="15" key="1">
    <citation type="submission" date="2018-06" db="EMBL/GenBank/DDBJ databases">
        <authorList>
            <person name="Ashton P.M."/>
            <person name="Dallman T."/>
            <person name="Nair S."/>
            <person name="De Pinna E."/>
            <person name="Peters T."/>
            <person name="Grant K."/>
        </authorList>
    </citation>
    <scope>NUCLEOTIDE SEQUENCE [LARGE SCALE GENOMIC DNA]</scope>
    <source>
        <strain evidence="15">310211</strain>
    </source>
</reference>
<dbReference type="AlphaFoldDB" id="A0A3T7S5Y1"/>
<proteinExistence type="inferred from homology"/>
<keyword evidence="2 11" id="KW-0813">Transport</keyword>
<gene>
    <name evidence="15" type="ORF">DM051_26190</name>
</gene>
<keyword evidence="4" id="KW-0410">Iron transport</keyword>
<dbReference type="CDD" id="cd01347">
    <property type="entry name" value="ligand_gated_channel"/>
    <property type="match status" value="1"/>
</dbReference>
<accession>A0A3T7S5Y1</accession>
<feature type="domain" description="TonB-dependent receptor plug" evidence="14">
    <location>
        <begin position="59"/>
        <end position="168"/>
    </location>
</feature>
<dbReference type="Pfam" id="PF00593">
    <property type="entry name" value="TonB_dep_Rec_b-barrel"/>
    <property type="match status" value="1"/>
</dbReference>
<comment type="caution">
    <text evidence="15">The sequence shown here is derived from an EMBL/GenBank/DDBJ whole genome shotgun (WGS) entry which is preliminary data.</text>
</comment>
<dbReference type="InterPro" id="IPR012910">
    <property type="entry name" value="Plug_dom"/>
</dbReference>
<keyword evidence="8 12" id="KW-0798">TonB box</keyword>
<dbReference type="SUPFAM" id="SSF56935">
    <property type="entry name" value="Porins"/>
    <property type="match status" value="1"/>
</dbReference>
<keyword evidence="7" id="KW-0406">Ion transport</keyword>
<dbReference type="GO" id="GO:0009279">
    <property type="term" value="C:cell outer membrane"/>
    <property type="evidence" value="ECO:0007669"/>
    <property type="project" value="UniProtKB-SubCell"/>
</dbReference>
<evidence type="ECO:0000256" key="8">
    <source>
        <dbReference type="ARBA" id="ARBA00023077"/>
    </source>
</evidence>
<evidence type="ECO:0000256" key="11">
    <source>
        <dbReference type="PROSITE-ProRule" id="PRU01360"/>
    </source>
</evidence>
<evidence type="ECO:0000256" key="9">
    <source>
        <dbReference type="ARBA" id="ARBA00023136"/>
    </source>
</evidence>
<dbReference type="InterPro" id="IPR039426">
    <property type="entry name" value="TonB-dep_rcpt-like"/>
</dbReference>
<evidence type="ECO:0000256" key="7">
    <source>
        <dbReference type="ARBA" id="ARBA00023065"/>
    </source>
</evidence>
<evidence type="ECO:0000256" key="5">
    <source>
        <dbReference type="ARBA" id="ARBA00022692"/>
    </source>
</evidence>
<dbReference type="Proteomes" id="UP000839671">
    <property type="component" value="Unassembled WGS sequence"/>
</dbReference>